<dbReference type="Proteomes" id="UP000670152">
    <property type="component" value="Unassembled WGS sequence"/>
</dbReference>
<dbReference type="InterPro" id="IPR016024">
    <property type="entry name" value="ARM-type_fold"/>
</dbReference>
<evidence type="ECO:0000256" key="1">
    <source>
        <dbReference type="ARBA" id="ARBA00004123"/>
    </source>
</evidence>
<keyword evidence="6" id="KW-1185">Reference proteome</keyword>
<dbReference type="AlphaFoldDB" id="A0A836GNN5"/>
<accession>A0A836GNN5</accession>
<dbReference type="Gene3D" id="1.25.10.10">
    <property type="entry name" value="Leucine-rich Repeat Variant"/>
    <property type="match status" value="1"/>
</dbReference>
<feature type="non-terminal residue" evidence="5">
    <location>
        <position position="1"/>
    </location>
</feature>
<dbReference type="InterPro" id="IPR024679">
    <property type="entry name" value="Ipi1_N"/>
</dbReference>
<keyword evidence="3" id="KW-0539">Nucleus</keyword>
<dbReference type="EMBL" id="JAANIB010000070">
    <property type="protein sequence ID" value="KAG5345926.1"/>
    <property type="molecule type" value="Genomic_DNA"/>
</dbReference>
<evidence type="ECO:0000259" key="4">
    <source>
        <dbReference type="Pfam" id="PF12333"/>
    </source>
</evidence>
<dbReference type="OrthoDB" id="361362at2759"/>
<comment type="subcellular location">
    <subcellularLocation>
        <location evidence="1">Nucleus</location>
    </subcellularLocation>
</comment>
<gene>
    <name evidence="5" type="primary">Tex10_0</name>
    <name evidence="5" type="ORF">G6Z77_0014959</name>
</gene>
<dbReference type="GO" id="GO:0071339">
    <property type="term" value="C:MLL1 complex"/>
    <property type="evidence" value="ECO:0007669"/>
    <property type="project" value="TreeGrafter"/>
</dbReference>
<organism evidence="5 6">
    <name type="scientific">Acromyrmex heyeri</name>
    <dbReference type="NCBI Taxonomy" id="230685"/>
    <lineage>
        <taxon>Eukaryota</taxon>
        <taxon>Metazoa</taxon>
        <taxon>Ecdysozoa</taxon>
        <taxon>Arthropoda</taxon>
        <taxon>Hexapoda</taxon>
        <taxon>Insecta</taxon>
        <taxon>Pterygota</taxon>
        <taxon>Neoptera</taxon>
        <taxon>Endopterygota</taxon>
        <taxon>Hymenoptera</taxon>
        <taxon>Apocrita</taxon>
        <taxon>Aculeata</taxon>
        <taxon>Formicoidea</taxon>
        <taxon>Formicidae</taxon>
        <taxon>Myrmicinae</taxon>
        <taxon>Acromyrmex</taxon>
    </lineage>
</organism>
<protein>
    <submittedName>
        <fullName evidence="5">TEX10 protein</fullName>
    </submittedName>
</protein>
<feature type="non-terminal residue" evidence="5">
    <location>
        <position position="525"/>
    </location>
</feature>
<evidence type="ECO:0000256" key="2">
    <source>
        <dbReference type="ARBA" id="ARBA00006427"/>
    </source>
</evidence>
<feature type="domain" description="Pre-rRNA-processing protein Ipi1 N-terminal" evidence="4">
    <location>
        <begin position="140"/>
        <end position="235"/>
    </location>
</feature>
<dbReference type="Pfam" id="PF12333">
    <property type="entry name" value="Ipi1_N"/>
    <property type="match status" value="1"/>
</dbReference>
<dbReference type="InterPro" id="IPR011989">
    <property type="entry name" value="ARM-like"/>
</dbReference>
<proteinExistence type="inferred from homology"/>
<dbReference type="PANTHER" id="PTHR16056:SF2">
    <property type="entry name" value="TESTIS-EXPRESSED PROTEIN 10"/>
    <property type="match status" value="1"/>
</dbReference>
<comment type="similarity">
    <text evidence="2">Belongs to the IPI1/TEX10 family.</text>
</comment>
<name>A0A836GNN5_9HYME</name>
<evidence type="ECO:0000313" key="5">
    <source>
        <dbReference type="EMBL" id="KAG5345926.1"/>
    </source>
</evidence>
<dbReference type="SUPFAM" id="SSF48371">
    <property type="entry name" value="ARM repeat"/>
    <property type="match status" value="1"/>
</dbReference>
<dbReference type="PANTHER" id="PTHR16056">
    <property type="entry name" value="REGULATOR OF MICROTUBULE DYNAMICS PROTEIN"/>
    <property type="match status" value="1"/>
</dbReference>
<sequence>MSKNHKRSKRLKSEKAKVKLKAKTIHQLTKGLNATDTSFKVKKILIREQLKQRDETEVLSTRKLNIDDLLTRFRHHNSTVRQDALKQLKDILLQNPPKSLHSRLNSLLHGIAALSLDKEKEIRTNSFHALNFILGLISNEQLTPLRKIIISYLSCAMTHIDPRVKEDSLLFLDVLVQNCNSALAKDSHKILPNFLGMICKLHNEGSSVAQLTTTLHSKNTNVKWRIKVLERLANLFTSIVSYRKLCIGTRSSMPLFVKTKKYTRFIPVYSDSAIQFCEINLDEDISIDNREKETLSIEEFVKYVNLLMPLMSDIWLEVCPDEKIESYTEITILSETAALLKNVIVIMQSIVEYIDTLDQDDYSVKCMKHWFKDTFHEKYMKNFLSRFPYGIIENWYNSSTLPQLTKLLKTLFLKAGPVWYSNCINLNHTLRLIIEASSRLPNKELQSHLYLIIGDIMLNSNLNELHREKIFESFVTILPSLLLKPSIDDVVIRMIGQIVIRFKEWIREELIAKHESIIGKLYEFD</sequence>
<evidence type="ECO:0000256" key="3">
    <source>
        <dbReference type="ARBA" id="ARBA00023242"/>
    </source>
</evidence>
<evidence type="ECO:0000313" key="6">
    <source>
        <dbReference type="Proteomes" id="UP000670152"/>
    </source>
</evidence>
<comment type="caution">
    <text evidence="5">The sequence shown here is derived from an EMBL/GenBank/DDBJ whole genome shotgun (WGS) entry which is preliminary data.</text>
</comment>
<reference evidence="5 6" key="1">
    <citation type="submission" date="2020-02" db="EMBL/GenBank/DDBJ databases">
        <title>Relaxed selection underlies rapid genomic changes in the transitions from sociality to social parasitism in ants.</title>
        <authorList>
            <person name="Bi X."/>
        </authorList>
    </citation>
    <scope>NUCLEOTIDE SEQUENCE [LARGE SCALE GENOMIC DNA]</scope>
    <source>
        <strain evidence="5">BGI-DK2014b</strain>
        <tissue evidence="5">Whole body</tissue>
    </source>
</reference>